<dbReference type="InterPro" id="IPR018627">
    <property type="entry name" value="ELP6"/>
</dbReference>
<evidence type="ECO:0000256" key="1">
    <source>
        <dbReference type="ARBA" id="ARBA00005043"/>
    </source>
</evidence>
<evidence type="ECO:0000256" key="3">
    <source>
        <dbReference type="SAM" id="MobiDB-lite"/>
    </source>
</evidence>
<dbReference type="Gene3D" id="3.40.50.300">
    <property type="entry name" value="P-loop containing nucleotide triphosphate hydrolases"/>
    <property type="match status" value="1"/>
</dbReference>
<keyword evidence="5" id="KW-1185">Reference proteome</keyword>
<name>A0AAN6ZPN5_9PEZI</name>
<dbReference type="InterPro" id="IPR027417">
    <property type="entry name" value="P-loop_NTPase"/>
</dbReference>
<comment type="pathway">
    <text evidence="1">tRNA modification; 5-methoxycarbonylmethyl-2-thiouridine-tRNA biosynthesis.</text>
</comment>
<dbReference type="RefSeq" id="XP_062638790.1">
    <property type="nucleotide sequence ID" value="XM_062780101.1"/>
</dbReference>
<gene>
    <name evidence="4" type="ORF">C8A04DRAFT_26928</name>
</gene>
<dbReference type="PANTHER" id="PTHR16184:SF6">
    <property type="entry name" value="ELONGATOR COMPLEX PROTEIN 6"/>
    <property type="match status" value="1"/>
</dbReference>
<reference evidence="4" key="1">
    <citation type="journal article" date="2023" name="Mol. Phylogenet. Evol.">
        <title>Genome-scale phylogeny and comparative genomics of the fungal order Sordariales.</title>
        <authorList>
            <person name="Hensen N."/>
            <person name="Bonometti L."/>
            <person name="Westerberg I."/>
            <person name="Brannstrom I.O."/>
            <person name="Guillou S."/>
            <person name="Cros-Aarteil S."/>
            <person name="Calhoun S."/>
            <person name="Haridas S."/>
            <person name="Kuo A."/>
            <person name="Mondo S."/>
            <person name="Pangilinan J."/>
            <person name="Riley R."/>
            <person name="LaButti K."/>
            <person name="Andreopoulos B."/>
            <person name="Lipzen A."/>
            <person name="Chen C."/>
            <person name="Yan M."/>
            <person name="Daum C."/>
            <person name="Ng V."/>
            <person name="Clum A."/>
            <person name="Steindorff A."/>
            <person name="Ohm R.A."/>
            <person name="Martin F."/>
            <person name="Silar P."/>
            <person name="Natvig D.O."/>
            <person name="Lalanne C."/>
            <person name="Gautier V."/>
            <person name="Ament-Velasquez S.L."/>
            <person name="Kruys A."/>
            <person name="Hutchinson M.I."/>
            <person name="Powell A.J."/>
            <person name="Barry K."/>
            <person name="Miller A.N."/>
            <person name="Grigoriev I.V."/>
            <person name="Debuchy R."/>
            <person name="Gladieux P."/>
            <person name="Hiltunen Thoren M."/>
            <person name="Johannesson H."/>
        </authorList>
    </citation>
    <scope>NUCLEOTIDE SEQUENCE</scope>
    <source>
        <strain evidence="4">CBS 141.50</strain>
    </source>
</reference>
<accession>A0AAN6ZPN5</accession>
<evidence type="ECO:0000313" key="4">
    <source>
        <dbReference type="EMBL" id="KAK4145419.1"/>
    </source>
</evidence>
<reference evidence="4" key="2">
    <citation type="submission" date="2023-05" db="EMBL/GenBank/DDBJ databases">
        <authorList>
            <consortium name="Lawrence Berkeley National Laboratory"/>
            <person name="Steindorff A."/>
            <person name="Hensen N."/>
            <person name="Bonometti L."/>
            <person name="Westerberg I."/>
            <person name="Brannstrom I.O."/>
            <person name="Guillou S."/>
            <person name="Cros-Aarteil S."/>
            <person name="Calhoun S."/>
            <person name="Haridas S."/>
            <person name="Kuo A."/>
            <person name="Mondo S."/>
            <person name="Pangilinan J."/>
            <person name="Riley R."/>
            <person name="Labutti K."/>
            <person name="Andreopoulos B."/>
            <person name="Lipzen A."/>
            <person name="Chen C."/>
            <person name="Yanf M."/>
            <person name="Daum C."/>
            <person name="Ng V."/>
            <person name="Clum A."/>
            <person name="Ohm R."/>
            <person name="Martin F."/>
            <person name="Silar P."/>
            <person name="Natvig D."/>
            <person name="Lalanne C."/>
            <person name="Gautier V."/>
            <person name="Ament-Velasquez S.L."/>
            <person name="Kruys A."/>
            <person name="Hutchinson M.I."/>
            <person name="Powell A.J."/>
            <person name="Barry K."/>
            <person name="Miller A.N."/>
            <person name="Grigoriev I.V."/>
            <person name="Debuchy R."/>
            <person name="Gladieux P."/>
            <person name="Thoren M.H."/>
            <person name="Johannesson H."/>
        </authorList>
    </citation>
    <scope>NUCLEOTIDE SEQUENCE</scope>
    <source>
        <strain evidence="4">CBS 141.50</strain>
    </source>
</reference>
<protein>
    <submittedName>
        <fullName evidence="4">Uncharacterized protein</fullName>
    </submittedName>
</protein>
<proteinExistence type="inferred from homology"/>
<dbReference type="Proteomes" id="UP001302676">
    <property type="component" value="Unassembled WGS sequence"/>
</dbReference>
<comment type="caution">
    <text evidence="4">The sequence shown here is derived from an EMBL/GenBank/DDBJ whole genome shotgun (WGS) entry which is preliminary data.</text>
</comment>
<organism evidence="4 5">
    <name type="scientific">Dichotomopilus funicola</name>
    <dbReference type="NCBI Taxonomy" id="1934379"/>
    <lineage>
        <taxon>Eukaryota</taxon>
        <taxon>Fungi</taxon>
        <taxon>Dikarya</taxon>
        <taxon>Ascomycota</taxon>
        <taxon>Pezizomycotina</taxon>
        <taxon>Sordariomycetes</taxon>
        <taxon>Sordariomycetidae</taxon>
        <taxon>Sordariales</taxon>
        <taxon>Chaetomiaceae</taxon>
        <taxon>Dichotomopilus</taxon>
    </lineage>
</organism>
<sequence length="322" mass="34300">MSLRTPHLLEPYLSLPPESTLLLLTSVLGASTNWLVLRHLHSLLKPSTSTPLPSPGIGKNGETPEANGGGDTAVLLVSFLRDRAFWKENLARLGVDLDAAARRGRFGYVDGLGGLFGGGLSQQQEQQQQLTATGTGTAQKRQVEWQRTLTSAVPGEIGRVVLEGVGVLGKRAASVASGGNEDGEGRKVVLVIDGLDFVLAALDPYPSVGPGSNRGEAGTAEAVKTMVMEWREKTHAVIVTLAGDDPLIREHETTLEKQHAWFALSLAHEADTILSLRLLDTGAAKDVSGVIRITHKGANAEDHEYLYHVGGDGGVRVFERGQ</sequence>
<comment type="similarity">
    <text evidence="2">Belongs to the ELP6 family.</text>
</comment>
<evidence type="ECO:0000313" key="5">
    <source>
        <dbReference type="Proteomes" id="UP001302676"/>
    </source>
</evidence>
<dbReference type="EMBL" id="MU853569">
    <property type="protein sequence ID" value="KAK4145419.1"/>
    <property type="molecule type" value="Genomic_DNA"/>
</dbReference>
<dbReference type="PANTHER" id="PTHR16184">
    <property type="entry name" value="ELONGATOR COMPLEX PROTEIN 6"/>
    <property type="match status" value="1"/>
</dbReference>
<evidence type="ECO:0000256" key="2">
    <source>
        <dbReference type="ARBA" id="ARBA00008837"/>
    </source>
</evidence>
<dbReference type="GO" id="GO:0033588">
    <property type="term" value="C:elongator holoenzyme complex"/>
    <property type="evidence" value="ECO:0007669"/>
    <property type="project" value="InterPro"/>
</dbReference>
<dbReference type="GeneID" id="87816714"/>
<dbReference type="AlphaFoldDB" id="A0AAN6ZPN5"/>
<dbReference type="GO" id="GO:0002098">
    <property type="term" value="P:tRNA wobble uridine modification"/>
    <property type="evidence" value="ECO:0007669"/>
    <property type="project" value="InterPro"/>
</dbReference>
<feature type="region of interest" description="Disordered" evidence="3">
    <location>
        <begin position="47"/>
        <end position="68"/>
    </location>
</feature>